<dbReference type="GO" id="GO:0000049">
    <property type="term" value="F:tRNA binding"/>
    <property type="evidence" value="ECO:0007669"/>
    <property type="project" value="TreeGrafter"/>
</dbReference>
<organism evidence="12 13">
    <name type="scientific">Mycoplasmopsis canis</name>
    <dbReference type="NCBI Taxonomy" id="29555"/>
    <lineage>
        <taxon>Bacteria</taxon>
        <taxon>Bacillati</taxon>
        <taxon>Mycoplasmatota</taxon>
        <taxon>Mycoplasmoidales</taxon>
        <taxon>Metamycoplasmataceae</taxon>
        <taxon>Mycoplasmopsis</taxon>
    </lineage>
</organism>
<dbReference type="GO" id="GO:0008033">
    <property type="term" value="P:tRNA processing"/>
    <property type="evidence" value="ECO:0007669"/>
    <property type="project" value="UniProtKB-KW"/>
</dbReference>
<dbReference type="GO" id="GO:0005737">
    <property type="term" value="C:cytoplasm"/>
    <property type="evidence" value="ECO:0007669"/>
    <property type="project" value="UniProtKB-SubCell"/>
</dbReference>
<sequence length="155" mass="17331">MKKIEDILFISTTDTVVGIGGIVSDETLDAIYKVKKRERNKKIIILVSSLEQARSFKEWTDEANELAKKVWPGAVSIIVNNQGFRMPNQKGLLELIDEIGPIYMSSANLSGQPVIKIEDSKSVFPFITKVYNFGMPSGKPSKIINLDTNEIIERS</sequence>
<gene>
    <name evidence="12" type="ORF">NCTC10146_00594</name>
</gene>
<dbReference type="HOGENOM" id="CLU_031397_3_2_14"/>
<dbReference type="EC" id="2.7.7.87" evidence="3"/>
<dbReference type="STRING" id="29555.AAW50_02995"/>
<comment type="catalytic activity">
    <reaction evidence="11">
        <text>L-threonine + hydrogencarbonate + ATP = L-threonylcarbamoyladenylate + diphosphate + H2O</text>
        <dbReference type="Rhea" id="RHEA:36407"/>
        <dbReference type="ChEBI" id="CHEBI:15377"/>
        <dbReference type="ChEBI" id="CHEBI:17544"/>
        <dbReference type="ChEBI" id="CHEBI:30616"/>
        <dbReference type="ChEBI" id="CHEBI:33019"/>
        <dbReference type="ChEBI" id="CHEBI:57926"/>
        <dbReference type="ChEBI" id="CHEBI:73682"/>
        <dbReference type="EC" id="2.7.7.87"/>
    </reaction>
</comment>
<dbReference type="Proteomes" id="UP000290495">
    <property type="component" value="Chromosome"/>
</dbReference>
<dbReference type="eggNOG" id="COG0009">
    <property type="taxonomic scope" value="Bacteria"/>
</dbReference>
<dbReference type="PROSITE" id="PS51163">
    <property type="entry name" value="YRDC"/>
    <property type="match status" value="1"/>
</dbReference>
<keyword evidence="9" id="KW-0067">ATP-binding</keyword>
<comment type="subcellular location">
    <subcellularLocation>
        <location evidence="1">Cytoplasm</location>
    </subcellularLocation>
</comment>
<dbReference type="GO" id="GO:0061710">
    <property type="term" value="F:L-threonylcarbamoyladenylate synthase"/>
    <property type="evidence" value="ECO:0007669"/>
    <property type="project" value="UniProtKB-EC"/>
</dbReference>
<evidence type="ECO:0000256" key="1">
    <source>
        <dbReference type="ARBA" id="ARBA00004496"/>
    </source>
</evidence>
<evidence type="ECO:0000256" key="7">
    <source>
        <dbReference type="ARBA" id="ARBA00022695"/>
    </source>
</evidence>
<dbReference type="InterPro" id="IPR050156">
    <property type="entry name" value="TC-AMP_synthase_SUA5"/>
</dbReference>
<name>A0A0F6X262_9BACT</name>
<dbReference type="GO" id="GO:0006450">
    <property type="term" value="P:regulation of translational fidelity"/>
    <property type="evidence" value="ECO:0007669"/>
    <property type="project" value="TreeGrafter"/>
</dbReference>
<keyword evidence="6" id="KW-0819">tRNA processing</keyword>
<keyword evidence="7" id="KW-0548">Nucleotidyltransferase</keyword>
<evidence type="ECO:0000256" key="5">
    <source>
        <dbReference type="ARBA" id="ARBA00022679"/>
    </source>
</evidence>
<evidence type="ECO:0000256" key="3">
    <source>
        <dbReference type="ARBA" id="ARBA00012584"/>
    </source>
</evidence>
<evidence type="ECO:0000256" key="9">
    <source>
        <dbReference type="ARBA" id="ARBA00022840"/>
    </source>
</evidence>
<evidence type="ECO:0000256" key="8">
    <source>
        <dbReference type="ARBA" id="ARBA00022741"/>
    </source>
</evidence>
<dbReference type="GO" id="GO:0005524">
    <property type="term" value="F:ATP binding"/>
    <property type="evidence" value="ECO:0007669"/>
    <property type="project" value="UniProtKB-KW"/>
</dbReference>
<evidence type="ECO:0000256" key="4">
    <source>
        <dbReference type="ARBA" id="ARBA00022490"/>
    </source>
</evidence>
<keyword evidence="5" id="KW-0808">Transferase</keyword>
<evidence type="ECO:0000313" key="12">
    <source>
        <dbReference type="EMBL" id="VEU69111.1"/>
    </source>
</evidence>
<dbReference type="AlphaFoldDB" id="A0A0F6X262"/>
<dbReference type="EMBL" id="LR215010">
    <property type="protein sequence ID" value="VEU69111.1"/>
    <property type="molecule type" value="Genomic_DNA"/>
</dbReference>
<accession>A0A0F6X262</accession>
<reference evidence="12 13" key="1">
    <citation type="submission" date="2019-01" db="EMBL/GenBank/DDBJ databases">
        <authorList>
            <consortium name="Pathogen Informatics"/>
        </authorList>
    </citation>
    <scope>NUCLEOTIDE SEQUENCE [LARGE SCALE GENOMIC DNA]</scope>
    <source>
        <strain evidence="12 13">NCTC10146</strain>
    </source>
</reference>
<dbReference type="KEGG" id="mcas:AAW50_02995"/>
<dbReference type="Pfam" id="PF01300">
    <property type="entry name" value="Sua5_yciO_yrdC"/>
    <property type="match status" value="1"/>
</dbReference>
<dbReference type="PANTHER" id="PTHR17490:SF16">
    <property type="entry name" value="THREONYLCARBAMOYL-AMP SYNTHASE"/>
    <property type="match status" value="1"/>
</dbReference>
<dbReference type="GO" id="GO:0003725">
    <property type="term" value="F:double-stranded RNA binding"/>
    <property type="evidence" value="ECO:0007669"/>
    <property type="project" value="InterPro"/>
</dbReference>
<keyword evidence="4" id="KW-0963">Cytoplasm</keyword>
<dbReference type="RefSeq" id="WP_004795318.1">
    <property type="nucleotide sequence ID" value="NZ_CP011368.1"/>
</dbReference>
<evidence type="ECO:0000256" key="2">
    <source>
        <dbReference type="ARBA" id="ARBA00007663"/>
    </source>
</evidence>
<evidence type="ECO:0000256" key="6">
    <source>
        <dbReference type="ARBA" id="ARBA00022694"/>
    </source>
</evidence>
<evidence type="ECO:0000256" key="10">
    <source>
        <dbReference type="ARBA" id="ARBA00029774"/>
    </source>
</evidence>
<dbReference type="PANTHER" id="PTHR17490">
    <property type="entry name" value="SUA5"/>
    <property type="match status" value="1"/>
</dbReference>
<keyword evidence="8" id="KW-0547">Nucleotide-binding</keyword>
<protein>
    <recommendedName>
        <fullName evidence="10">L-threonylcarbamoyladenylate synthase</fullName>
        <ecNumber evidence="3">2.7.7.87</ecNumber>
    </recommendedName>
    <alternativeName>
        <fullName evidence="10">L-threonylcarbamoyladenylate synthase</fullName>
    </alternativeName>
</protein>
<dbReference type="SUPFAM" id="SSF55821">
    <property type="entry name" value="YrdC/RibB"/>
    <property type="match status" value="1"/>
</dbReference>
<proteinExistence type="inferred from homology"/>
<comment type="similarity">
    <text evidence="2">Belongs to the SUA5 family.</text>
</comment>
<dbReference type="InterPro" id="IPR006070">
    <property type="entry name" value="Sua5-like_dom"/>
</dbReference>
<evidence type="ECO:0000313" key="13">
    <source>
        <dbReference type="Proteomes" id="UP000290495"/>
    </source>
</evidence>
<dbReference type="InterPro" id="IPR017945">
    <property type="entry name" value="DHBP_synth_RibB-like_a/b_dom"/>
</dbReference>
<dbReference type="Gene3D" id="3.90.870.10">
    <property type="entry name" value="DHBP synthase"/>
    <property type="match status" value="1"/>
</dbReference>
<evidence type="ECO:0000256" key="11">
    <source>
        <dbReference type="ARBA" id="ARBA00048366"/>
    </source>
</evidence>